<feature type="compositionally biased region" description="Low complexity" evidence="1">
    <location>
        <begin position="241"/>
        <end position="257"/>
    </location>
</feature>
<proteinExistence type="predicted"/>
<comment type="caution">
    <text evidence="2">The sequence shown here is derived from an EMBL/GenBank/DDBJ whole genome shotgun (WGS) entry which is preliminary data.</text>
</comment>
<dbReference type="AlphaFoldDB" id="W9CQI4"/>
<feature type="compositionally biased region" description="Low complexity" evidence="1">
    <location>
        <begin position="63"/>
        <end position="82"/>
    </location>
</feature>
<sequence length="257" mass="27931">MSTYSLFCPCSCPRLEPVGEEEPVSSDAQGSSQSTVKEQHQERNLNQELFPPIRHHLDLHNISTSFPSKSPTSSTLISPPISGAETFSGNNTPITIPSPSPFPSPVSAVAPNKRPAEEEAEERPAKKIRCDSPVDLAHHFTSQDRDADDEGSDSADTPSGSEEKDSPISAPAHIPTRVPGKWDFSRTAKEEGYIYNPRKSLIDLTPRSTTDETHETDEAYEFGDSDEVDETDDSESDFGFTPSPSLSPTTPATTTDP</sequence>
<feature type="region of interest" description="Disordered" evidence="1">
    <location>
        <begin position="62"/>
        <end position="257"/>
    </location>
</feature>
<feature type="compositionally biased region" description="Polar residues" evidence="1">
    <location>
        <begin position="26"/>
        <end position="36"/>
    </location>
</feature>
<evidence type="ECO:0000313" key="3">
    <source>
        <dbReference type="Proteomes" id="UP000019487"/>
    </source>
</evidence>
<gene>
    <name evidence="2" type="ORF">SBOR_1490</name>
</gene>
<protein>
    <submittedName>
        <fullName evidence="2">Uncharacterized protein</fullName>
    </submittedName>
</protein>
<feature type="region of interest" description="Disordered" evidence="1">
    <location>
        <begin position="17"/>
        <end position="47"/>
    </location>
</feature>
<accession>W9CQI4</accession>
<reference evidence="2 3" key="1">
    <citation type="journal article" date="2014" name="Genome Announc.">
        <title>Draft genome sequence of Sclerotinia borealis, a psychrophilic plant pathogenic fungus.</title>
        <authorList>
            <person name="Mardanov A.V."/>
            <person name="Beletsky A.V."/>
            <person name="Kadnikov V.V."/>
            <person name="Ignatov A.N."/>
            <person name="Ravin N.V."/>
        </authorList>
    </citation>
    <scope>NUCLEOTIDE SEQUENCE [LARGE SCALE GENOMIC DNA]</scope>
    <source>
        <strain evidence="3">F-4157</strain>
    </source>
</reference>
<name>W9CQI4_SCLBF</name>
<evidence type="ECO:0000256" key="1">
    <source>
        <dbReference type="SAM" id="MobiDB-lite"/>
    </source>
</evidence>
<feature type="compositionally biased region" description="Acidic residues" evidence="1">
    <location>
        <begin position="218"/>
        <end position="236"/>
    </location>
</feature>
<dbReference type="HOGENOM" id="CLU_1082432_0_0_1"/>
<organism evidence="2 3">
    <name type="scientific">Sclerotinia borealis (strain F-4128)</name>
    <dbReference type="NCBI Taxonomy" id="1432307"/>
    <lineage>
        <taxon>Eukaryota</taxon>
        <taxon>Fungi</taxon>
        <taxon>Dikarya</taxon>
        <taxon>Ascomycota</taxon>
        <taxon>Pezizomycotina</taxon>
        <taxon>Leotiomycetes</taxon>
        <taxon>Helotiales</taxon>
        <taxon>Sclerotiniaceae</taxon>
        <taxon>Sclerotinia</taxon>
    </lineage>
</organism>
<dbReference type="EMBL" id="AYSA01000053">
    <property type="protein sequence ID" value="ESZ98111.1"/>
    <property type="molecule type" value="Genomic_DNA"/>
</dbReference>
<keyword evidence="3" id="KW-1185">Reference proteome</keyword>
<feature type="compositionally biased region" description="Basic and acidic residues" evidence="1">
    <location>
        <begin position="183"/>
        <end position="192"/>
    </location>
</feature>
<feature type="compositionally biased region" description="Basic and acidic residues" evidence="1">
    <location>
        <begin position="114"/>
        <end position="145"/>
    </location>
</feature>
<evidence type="ECO:0000313" key="2">
    <source>
        <dbReference type="EMBL" id="ESZ98111.1"/>
    </source>
</evidence>
<dbReference type="Proteomes" id="UP000019487">
    <property type="component" value="Unassembled WGS sequence"/>
</dbReference>